<keyword evidence="2 5" id="KW-0812">Transmembrane</keyword>
<accession>A0A3D9H278</accession>
<gene>
    <name evidence="6" type="ORF">DFQ10_105208</name>
</gene>
<evidence type="ECO:0000256" key="2">
    <source>
        <dbReference type="ARBA" id="ARBA00022692"/>
    </source>
</evidence>
<reference evidence="6 7" key="1">
    <citation type="submission" date="2018-07" db="EMBL/GenBank/DDBJ databases">
        <title>Genomic Encyclopedia of Type Strains, Phase III (KMG-III): the genomes of soil and plant-associated and newly described type strains.</title>
        <authorList>
            <person name="Whitman W."/>
        </authorList>
    </citation>
    <scope>NUCLEOTIDE SEQUENCE [LARGE SCALE GENOMIC DNA]</scope>
    <source>
        <strain evidence="6 7">CECT 7946</strain>
    </source>
</reference>
<dbReference type="Proteomes" id="UP000256980">
    <property type="component" value="Unassembled WGS sequence"/>
</dbReference>
<dbReference type="Gene3D" id="1.20.120.1630">
    <property type="match status" value="1"/>
</dbReference>
<protein>
    <submittedName>
        <fullName evidence="6">Protein-S-isoprenylcysteine O-methyltransferase Ste14</fullName>
    </submittedName>
</protein>
<dbReference type="GO" id="GO:0008168">
    <property type="term" value="F:methyltransferase activity"/>
    <property type="evidence" value="ECO:0007669"/>
    <property type="project" value="UniProtKB-KW"/>
</dbReference>
<dbReference type="AlphaFoldDB" id="A0A3D9H278"/>
<evidence type="ECO:0000256" key="5">
    <source>
        <dbReference type="SAM" id="Phobius"/>
    </source>
</evidence>
<keyword evidence="7" id="KW-1185">Reference proteome</keyword>
<feature type="transmembrane region" description="Helical" evidence="5">
    <location>
        <begin position="99"/>
        <end position="124"/>
    </location>
</feature>
<evidence type="ECO:0000313" key="6">
    <source>
        <dbReference type="EMBL" id="RED43608.1"/>
    </source>
</evidence>
<evidence type="ECO:0000256" key="4">
    <source>
        <dbReference type="ARBA" id="ARBA00023136"/>
    </source>
</evidence>
<organism evidence="6 7">
    <name type="scientific">Winogradskyella eximia</name>
    <dbReference type="NCBI Taxonomy" id="262006"/>
    <lineage>
        <taxon>Bacteria</taxon>
        <taxon>Pseudomonadati</taxon>
        <taxon>Bacteroidota</taxon>
        <taxon>Flavobacteriia</taxon>
        <taxon>Flavobacteriales</taxon>
        <taxon>Flavobacteriaceae</taxon>
        <taxon>Winogradskyella</taxon>
    </lineage>
</organism>
<sequence length="151" mass="17455">MNKLGKPTIKDYLYVSIQLVLFLVYVLPVQLWVLHFAEWLRYSGLVLGIFGLVLGIMALLQINTKISPFPTPVSKSQLITNGAFSIARHPIYTSVITMALGYAVFDASLFKFIICLALWLLFYFKSKYEEQLLAEKFPQYSNYQQKTRRFI</sequence>
<evidence type="ECO:0000256" key="1">
    <source>
        <dbReference type="ARBA" id="ARBA00004127"/>
    </source>
</evidence>
<keyword evidence="6" id="KW-0808">Transferase</keyword>
<keyword evidence="6" id="KW-0489">Methyltransferase</keyword>
<name>A0A3D9H278_9FLAO</name>
<dbReference type="RefSeq" id="WP_115817701.1">
    <property type="nucleotide sequence ID" value="NZ_QRDV01000005.1"/>
</dbReference>
<comment type="caution">
    <text evidence="6">The sequence shown here is derived from an EMBL/GenBank/DDBJ whole genome shotgun (WGS) entry which is preliminary data.</text>
</comment>
<keyword evidence="3 5" id="KW-1133">Transmembrane helix</keyword>
<dbReference type="EMBL" id="QRDV01000005">
    <property type="protein sequence ID" value="RED43608.1"/>
    <property type="molecule type" value="Genomic_DNA"/>
</dbReference>
<feature type="transmembrane region" description="Helical" evidence="5">
    <location>
        <begin position="39"/>
        <end position="60"/>
    </location>
</feature>
<proteinExistence type="predicted"/>
<dbReference type="GO" id="GO:0032259">
    <property type="term" value="P:methylation"/>
    <property type="evidence" value="ECO:0007669"/>
    <property type="project" value="UniProtKB-KW"/>
</dbReference>
<dbReference type="Pfam" id="PF04191">
    <property type="entry name" value="PEMT"/>
    <property type="match status" value="1"/>
</dbReference>
<dbReference type="OrthoDB" id="9809773at2"/>
<dbReference type="InterPro" id="IPR052527">
    <property type="entry name" value="Metal_cation-efflux_comp"/>
</dbReference>
<dbReference type="GO" id="GO:0012505">
    <property type="term" value="C:endomembrane system"/>
    <property type="evidence" value="ECO:0007669"/>
    <property type="project" value="UniProtKB-SubCell"/>
</dbReference>
<evidence type="ECO:0000313" key="7">
    <source>
        <dbReference type="Proteomes" id="UP000256980"/>
    </source>
</evidence>
<dbReference type="PANTHER" id="PTHR43847:SF1">
    <property type="entry name" value="BLL3993 PROTEIN"/>
    <property type="match status" value="1"/>
</dbReference>
<evidence type="ECO:0000256" key="3">
    <source>
        <dbReference type="ARBA" id="ARBA00022989"/>
    </source>
</evidence>
<feature type="transmembrane region" description="Helical" evidence="5">
    <location>
        <begin position="12"/>
        <end position="33"/>
    </location>
</feature>
<comment type="subcellular location">
    <subcellularLocation>
        <location evidence="1">Endomembrane system</location>
        <topology evidence="1">Multi-pass membrane protein</topology>
    </subcellularLocation>
</comment>
<keyword evidence="4 5" id="KW-0472">Membrane</keyword>
<dbReference type="InterPro" id="IPR007318">
    <property type="entry name" value="Phopholipid_MeTrfase"/>
</dbReference>
<dbReference type="PANTHER" id="PTHR43847">
    <property type="entry name" value="BLL3993 PROTEIN"/>
    <property type="match status" value="1"/>
</dbReference>